<dbReference type="Gene3D" id="3.40.630.10">
    <property type="entry name" value="Zn peptidases"/>
    <property type="match status" value="1"/>
</dbReference>
<dbReference type="SUPFAM" id="SSF53187">
    <property type="entry name" value="Zn-dependent exopeptidases"/>
    <property type="match status" value="1"/>
</dbReference>
<evidence type="ECO:0000256" key="2">
    <source>
        <dbReference type="ARBA" id="ARBA00022723"/>
    </source>
</evidence>
<keyword evidence="3" id="KW-0378">Hydrolase</keyword>
<dbReference type="InterPro" id="IPR002933">
    <property type="entry name" value="Peptidase_M20"/>
</dbReference>
<dbReference type="Proteomes" id="UP000781173">
    <property type="component" value="Unassembled WGS sequence"/>
</dbReference>
<feature type="domain" description="Peptidase M20 dimerisation" evidence="4">
    <location>
        <begin position="203"/>
        <end position="351"/>
    </location>
</feature>
<dbReference type="PANTHER" id="PTHR43270:SF8">
    <property type="entry name" value="DI- AND TRIPEPTIDASE DUG2-RELATED"/>
    <property type="match status" value="1"/>
</dbReference>
<evidence type="ECO:0000259" key="4">
    <source>
        <dbReference type="Pfam" id="PF07687"/>
    </source>
</evidence>
<evidence type="ECO:0000313" key="5">
    <source>
        <dbReference type="EMBL" id="MBW7954085.1"/>
    </source>
</evidence>
<dbReference type="InterPro" id="IPR011650">
    <property type="entry name" value="Peptidase_M20_dimer"/>
</dbReference>
<dbReference type="AlphaFoldDB" id="A0A952AL78"/>
<evidence type="ECO:0000256" key="3">
    <source>
        <dbReference type="ARBA" id="ARBA00022801"/>
    </source>
</evidence>
<dbReference type="GO" id="GO:0046872">
    <property type="term" value="F:metal ion binding"/>
    <property type="evidence" value="ECO:0007669"/>
    <property type="project" value="UniProtKB-KW"/>
</dbReference>
<name>A0A952AL78_9BACT</name>
<dbReference type="GO" id="GO:0006508">
    <property type="term" value="P:proteolysis"/>
    <property type="evidence" value="ECO:0007669"/>
    <property type="project" value="UniProtKB-KW"/>
</dbReference>
<dbReference type="PANTHER" id="PTHR43270">
    <property type="entry name" value="BETA-ALA-HIS DIPEPTIDASE"/>
    <property type="match status" value="1"/>
</dbReference>
<protein>
    <submittedName>
        <fullName evidence="5">M20/M25/M40 family metallo-hydrolase</fullName>
    </submittedName>
</protein>
<reference evidence="5" key="1">
    <citation type="journal article" date="2022" name="ISME J.">
        <title>A general approach to explore prokaryotic protein glycosylation reveals the unique surface layer modulation of an anammox bacterium.</title>
        <authorList>
            <person name="Pabst M."/>
            <person name="Grouzdev D.S."/>
            <person name="Lawson C.E."/>
            <person name="Kleikamp H.B.C."/>
            <person name="de Ram C."/>
            <person name="Louwen R."/>
            <person name="Lin Y.M."/>
            <person name="Lucker S."/>
            <person name="van Loosdrecht M.C.M."/>
            <person name="Laureni M."/>
        </authorList>
    </citation>
    <scope>NUCLEOTIDE SEQUENCE</scope>
    <source>
        <strain evidence="5">BROCD043</strain>
    </source>
</reference>
<dbReference type="GO" id="GO:0008233">
    <property type="term" value="F:peptidase activity"/>
    <property type="evidence" value="ECO:0007669"/>
    <property type="project" value="UniProtKB-KW"/>
</dbReference>
<proteinExistence type="predicted"/>
<gene>
    <name evidence="5" type="ORF">H3C67_04850</name>
</gene>
<keyword evidence="2" id="KW-0479">Metal-binding</keyword>
<dbReference type="Pfam" id="PF01546">
    <property type="entry name" value="Peptidase_M20"/>
    <property type="match status" value="1"/>
</dbReference>
<evidence type="ECO:0000313" key="6">
    <source>
        <dbReference type="Proteomes" id="UP000781173"/>
    </source>
</evidence>
<dbReference type="EMBL" id="JACFOF010000015">
    <property type="protein sequence ID" value="MBW7954085.1"/>
    <property type="molecule type" value="Genomic_DNA"/>
</dbReference>
<dbReference type="Gene3D" id="3.30.70.360">
    <property type="match status" value="1"/>
</dbReference>
<evidence type="ECO:0000256" key="1">
    <source>
        <dbReference type="ARBA" id="ARBA00022670"/>
    </source>
</evidence>
<sequence length="449" mass="50141">MAKSKFIKLNTEMDEYLKLLREIIAIRSVSTDASYQTEIHKAVKWYKELLSRAGAEVEIISGYDNPFVIAKFLVDKSLSTCLVYGHYDVQPANIDEGWTSEPFSLRIDDQRVYARGVVDNKGQALIHIYSVIRAFRENKLSKNVVFLLEGNEETGSPALPRFIKDKSKLLKADLALISDGEIVGSTPVIEAGFRGGFNSTLQVKTADLDLHSGIYGGTAPNAAHELITILTKLIDAKTYKVNIPGFYEDVDTITDDQLKNNKSIPFNSKDYKDISGIKVILNEEYDVYTQTGLLPSVQITGISSGYNGQGYRNGIPAVASAKINFRLVKSQSAQKITKQFREFIDKIKPSYAEIDLQINDPYEGVKLDLDNDHIRLAAKIINKTFGVDPVYKYSGGGLPIVTYLQDYLRITPVLVPLGNEDCNMHAINENYNLKVLKSALDFSMLYFTS</sequence>
<organism evidence="5 6">
    <name type="scientific">Candidatus Dojkabacteria bacterium</name>
    <dbReference type="NCBI Taxonomy" id="2099670"/>
    <lineage>
        <taxon>Bacteria</taxon>
        <taxon>Candidatus Dojkabacteria</taxon>
    </lineage>
</organism>
<dbReference type="Pfam" id="PF07687">
    <property type="entry name" value="M20_dimer"/>
    <property type="match status" value="1"/>
</dbReference>
<comment type="caution">
    <text evidence="5">The sequence shown here is derived from an EMBL/GenBank/DDBJ whole genome shotgun (WGS) entry which is preliminary data.</text>
</comment>
<accession>A0A952AL78</accession>
<keyword evidence="1" id="KW-0645">Protease</keyword>
<dbReference type="InterPro" id="IPR051458">
    <property type="entry name" value="Cyt/Met_Dipeptidase"/>
</dbReference>